<accession>A0A497YSP5</accession>
<feature type="transmembrane region" description="Helical" evidence="13">
    <location>
        <begin position="287"/>
        <end position="309"/>
    </location>
</feature>
<reference evidence="15 16" key="1">
    <citation type="submission" date="2018-10" db="EMBL/GenBank/DDBJ databases">
        <title>Genomic Encyclopedia of Archaeal and Bacterial Type Strains, Phase II (KMG-II): from individual species to whole genera.</title>
        <authorList>
            <person name="Goeker M."/>
        </authorList>
    </citation>
    <scope>NUCLEOTIDE SEQUENCE [LARGE SCALE GENOMIC DNA]</scope>
    <source>
        <strain evidence="15 16">DSM 29317</strain>
    </source>
</reference>
<keyword evidence="12" id="KW-0170">Cobalt</keyword>
<dbReference type="GO" id="GO:0005886">
    <property type="term" value="C:plasma membrane"/>
    <property type="evidence" value="ECO:0007669"/>
    <property type="project" value="UniProtKB-SubCell"/>
</dbReference>
<evidence type="ECO:0000256" key="1">
    <source>
        <dbReference type="ARBA" id="ARBA00002510"/>
    </source>
</evidence>
<feature type="compositionally biased region" description="Basic residues" evidence="14">
    <location>
        <begin position="169"/>
        <end position="187"/>
    </location>
</feature>
<feature type="transmembrane region" description="Helical" evidence="13">
    <location>
        <begin position="56"/>
        <end position="74"/>
    </location>
</feature>
<evidence type="ECO:0000256" key="14">
    <source>
        <dbReference type="SAM" id="MobiDB-lite"/>
    </source>
</evidence>
<comment type="subcellular location">
    <subcellularLocation>
        <location evidence="2 13">Cell membrane</location>
        <topology evidence="2 13">Multi-pass membrane protein</topology>
    </subcellularLocation>
</comment>
<dbReference type="InterPro" id="IPR051224">
    <property type="entry name" value="NiCoT_RcnA"/>
</dbReference>
<evidence type="ECO:0000256" key="5">
    <source>
        <dbReference type="ARBA" id="ARBA00022475"/>
    </source>
</evidence>
<evidence type="ECO:0000256" key="6">
    <source>
        <dbReference type="ARBA" id="ARBA00022596"/>
    </source>
</evidence>
<evidence type="ECO:0000256" key="7">
    <source>
        <dbReference type="ARBA" id="ARBA00022692"/>
    </source>
</evidence>
<evidence type="ECO:0000256" key="10">
    <source>
        <dbReference type="ARBA" id="ARBA00023112"/>
    </source>
</evidence>
<keyword evidence="16" id="KW-1185">Reference proteome</keyword>
<evidence type="ECO:0000256" key="12">
    <source>
        <dbReference type="ARBA" id="ARBA00023285"/>
    </source>
</evidence>
<keyword evidence="7 13" id="KW-0812">Transmembrane</keyword>
<evidence type="ECO:0000256" key="9">
    <source>
        <dbReference type="ARBA" id="ARBA00023065"/>
    </source>
</evidence>
<evidence type="ECO:0000256" key="2">
    <source>
        <dbReference type="ARBA" id="ARBA00004651"/>
    </source>
</evidence>
<dbReference type="OrthoDB" id="9812956at2"/>
<dbReference type="Pfam" id="PF03824">
    <property type="entry name" value="NicO"/>
    <property type="match status" value="1"/>
</dbReference>
<keyword evidence="11 13" id="KW-0472">Membrane</keyword>
<name>A0A497YSP5_9RHOB</name>
<feature type="transmembrane region" description="Helical" evidence="13">
    <location>
        <begin position="242"/>
        <end position="266"/>
    </location>
</feature>
<feature type="region of interest" description="Disordered" evidence="14">
    <location>
        <begin position="169"/>
        <end position="192"/>
    </location>
</feature>
<dbReference type="GO" id="GO:0006824">
    <property type="term" value="P:cobalt ion transport"/>
    <property type="evidence" value="ECO:0007669"/>
    <property type="project" value="UniProtKB-KW"/>
</dbReference>
<keyword evidence="9" id="KW-0406">Ion transport</keyword>
<keyword evidence="10" id="KW-0921">Nickel transport</keyword>
<dbReference type="GO" id="GO:0010045">
    <property type="term" value="P:response to nickel cation"/>
    <property type="evidence" value="ECO:0007669"/>
    <property type="project" value="TreeGrafter"/>
</dbReference>
<feature type="transmembrane region" description="Helical" evidence="13">
    <location>
        <begin position="94"/>
        <end position="117"/>
    </location>
</feature>
<feature type="transmembrane region" description="Helical" evidence="13">
    <location>
        <begin position="137"/>
        <end position="158"/>
    </location>
</feature>
<proteinExistence type="inferred from homology"/>
<dbReference type="GO" id="GO:0032025">
    <property type="term" value="P:response to cobalt ion"/>
    <property type="evidence" value="ECO:0007669"/>
    <property type="project" value="TreeGrafter"/>
</dbReference>
<dbReference type="AlphaFoldDB" id="A0A497YSP5"/>
<dbReference type="STRING" id="981384.GCA_000192475_04007"/>
<dbReference type="Proteomes" id="UP000271700">
    <property type="component" value="Unassembled WGS sequence"/>
</dbReference>
<keyword evidence="6" id="KW-0533">Nickel</keyword>
<evidence type="ECO:0000256" key="8">
    <source>
        <dbReference type="ARBA" id="ARBA00022989"/>
    </source>
</evidence>
<keyword evidence="8 13" id="KW-1133">Transmembrane helix</keyword>
<keyword evidence="4 13" id="KW-0813">Transport</keyword>
<dbReference type="GO" id="GO:0015099">
    <property type="term" value="F:nickel cation transmembrane transporter activity"/>
    <property type="evidence" value="ECO:0007669"/>
    <property type="project" value="UniProtKB-UniRule"/>
</dbReference>
<organism evidence="15 16">
    <name type="scientific">Ruegeria conchae</name>
    <dbReference type="NCBI Taxonomy" id="981384"/>
    <lineage>
        <taxon>Bacteria</taxon>
        <taxon>Pseudomonadati</taxon>
        <taxon>Pseudomonadota</taxon>
        <taxon>Alphaproteobacteria</taxon>
        <taxon>Rhodobacterales</taxon>
        <taxon>Roseobacteraceae</taxon>
        <taxon>Ruegeria</taxon>
    </lineage>
</organism>
<comment type="similarity">
    <text evidence="13">Belongs to the NiCoT transporter (TC 2.A.52) family.</text>
</comment>
<evidence type="ECO:0000313" key="15">
    <source>
        <dbReference type="EMBL" id="RLJ98990.1"/>
    </source>
</evidence>
<keyword evidence="3" id="KW-0171">Cobalt transport</keyword>
<dbReference type="GO" id="GO:0046583">
    <property type="term" value="F:monoatomic cation efflux transmembrane transporter activity"/>
    <property type="evidence" value="ECO:0007669"/>
    <property type="project" value="TreeGrafter"/>
</dbReference>
<dbReference type="PANTHER" id="PTHR40659">
    <property type="entry name" value="NICKEL/COBALT EFFLUX SYSTEM RCNA"/>
    <property type="match status" value="1"/>
</dbReference>
<protein>
    <recommendedName>
        <fullName evidence="13">Nickel/cobalt efflux system</fullName>
    </recommendedName>
</protein>
<evidence type="ECO:0000256" key="11">
    <source>
        <dbReference type="ARBA" id="ARBA00023136"/>
    </source>
</evidence>
<sequence length="312" mass="33245">MSKYLIVPVVIACGLLLWFWGSGGFDHLAAWAADEQREFQNQIARALRAARAEQPEAIATLLAVCFAYGFFHAIGPGHGKVLIGGYGLGRRVAFWRLSAISVLSSLGQAVTAIVLVYAGVLVFQMSRETLVGTTEQVMAPISYGMIAVIGLWLIFRALRSFVRHRKSQTSHTHDHHHHAHNPDHHHHDHDVCADCGHRHGPTAEEVAQVGSVREAMVLVAGIAARPCAGALFVLILTWQMGIAMVGIAGAFAMALGTATVTTLVGWTSFGLRGGLLASASATRFASVLAPTIELVAGLIIAVIASGLLLRAL</sequence>
<dbReference type="EMBL" id="RCCT01000008">
    <property type="protein sequence ID" value="RLJ98990.1"/>
    <property type="molecule type" value="Genomic_DNA"/>
</dbReference>
<comment type="caution">
    <text evidence="15">The sequence shown here is derived from an EMBL/GenBank/DDBJ whole genome shotgun (WGS) entry which is preliminary data.</text>
</comment>
<evidence type="ECO:0000313" key="16">
    <source>
        <dbReference type="Proteomes" id="UP000271700"/>
    </source>
</evidence>
<gene>
    <name evidence="15" type="ORF">CLV75_4114</name>
</gene>
<dbReference type="PANTHER" id="PTHR40659:SF1">
    <property type="entry name" value="NICKEL_COBALT EFFLUX SYSTEM RCNA"/>
    <property type="match status" value="1"/>
</dbReference>
<dbReference type="RefSeq" id="WP_010438097.1">
    <property type="nucleotide sequence ID" value="NZ_AEYW01000003.1"/>
</dbReference>
<evidence type="ECO:0000256" key="3">
    <source>
        <dbReference type="ARBA" id="ARBA00022426"/>
    </source>
</evidence>
<dbReference type="InterPro" id="IPR011541">
    <property type="entry name" value="Ni/Co_transpt_high_affinity"/>
</dbReference>
<evidence type="ECO:0000256" key="13">
    <source>
        <dbReference type="RuleBase" id="RU362101"/>
    </source>
</evidence>
<evidence type="ECO:0000256" key="4">
    <source>
        <dbReference type="ARBA" id="ARBA00022448"/>
    </source>
</evidence>
<comment type="function">
    <text evidence="1">Efflux system for nickel and cobalt.</text>
</comment>
<keyword evidence="5" id="KW-1003">Cell membrane</keyword>